<name>A0A4V5N9T4_9PEZI</name>
<comment type="caution">
    <text evidence="2">The sequence shown here is derived from an EMBL/GenBank/DDBJ whole genome shotgun (WGS) entry which is preliminary data.</text>
</comment>
<protein>
    <submittedName>
        <fullName evidence="2">Uncharacterized protein</fullName>
    </submittedName>
</protein>
<accession>A0A4V5N9T4</accession>
<keyword evidence="3" id="KW-1185">Reference proteome</keyword>
<organism evidence="2 3">
    <name type="scientific">Cryomyces minteri</name>
    <dbReference type="NCBI Taxonomy" id="331657"/>
    <lineage>
        <taxon>Eukaryota</taxon>
        <taxon>Fungi</taxon>
        <taxon>Dikarya</taxon>
        <taxon>Ascomycota</taxon>
        <taxon>Pezizomycotina</taxon>
        <taxon>Dothideomycetes</taxon>
        <taxon>Dothideomycetes incertae sedis</taxon>
        <taxon>Cryomyces</taxon>
    </lineage>
</organism>
<dbReference type="EMBL" id="NAJN01002798">
    <property type="protein sequence ID" value="TKA48829.1"/>
    <property type="molecule type" value="Genomic_DNA"/>
</dbReference>
<evidence type="ECO:0000313" key="2">
    <source>
        <dbReference type="EMBL" id="TKA48829.1"/>
    </source>
</evidence>
<evidence type="ECO:0000256" key="1">
    <source>
        <dbReference type="SAM" id="MobiDB-lite"/>
    </source>
</evidence>
<dbReference type="Proteomes" id="UP000308768">
    <property type="component" value="Unassembled WGS sequence"/>
</dbReference>
<feature type="region of interest" description="Disordered" evidence="1">
    <location>
        <begin position="75"/>
        <end position="237"/>
    </location>
</feature>
<evidence type="ECO:0000313" key="3">
    <source>
        <dbReference type="Proteomes" id="UP000308768"/>
    </source>
</evidence>
<gene>
    <name evidence="2" type="ORF">B0A49_13110</name>
</gene>
<dbReference type="AlphaFoldDB" id="A0A4V5N9T4"/>
<proteinExistence type="predicted"/>
<reference evidence="2 3" key="1">
    <citation type="submission" date="2017-03" db="EMBL/GenBank/DDBJ databases">
        <title>Genomes of endolithic fungi from Antarctica.</title>
        <authorList>
            <person name="Coleine C."/>
            <person name="Masonjones S."/>
            <person name="Stajich J.E."/>
        </authorList>
    </citation>
    <scope>NUCLEOTIDE SEQUENCE [LARGE SCALE GENOMIC DNA]</scope>
    <source>
        <strain evidence="2 3">CCFEE 5187</strain>
    </source>
</reference>
<feature type="compositionally biased region" description="Basic and acidic residues" evidence="1">
    <location>
        <begin position="141"/>
        <end position="161"/>
    </location>
</feature>
<sequence length="237" mass="25707">MQSLSAFVRRAYAGLGGEAIAPTGRRSRGAAVDPEFQNERYNRASELSQTSPIMAFVRGADPFQRVAMGLQRQLSIVPNSRPQEAPPSSIVERTDDDDDDRSGESIELQHQPGVTPEETPQLGSPPSVVESLGEGATAVKSLDDGPHPSLRPDDVGNHEEEVGAAPWTVEATAAHSGTSSPSLSEYEIDRVDRPPPVTVNDAQESEYDNRLSSPVLDYVSDSSDEEDYVEARQHQRI</sequence>